<dbReference type="InterPro" id="IPR029058">
    <property type="entry name" value="AB_hydrolase_fold"/>
</dbReference>
<dbReference type="Proteomes" id="UP000216035">
    <property type="component" value="Unassembled WGS sequence"/>
</dbReference>
<dbReference type="OrthoDB" id="9803578at2"/>
<organism evidence="1 2">
    <name type="scientific">Flavobacterium aurantiibacter</name>
    <dbReference type="NCBI Taxonomy" id="2023067"/>
    <lineage>
        <taxon>Bacteria</taxon>
        <taxon>Pseudomonadati</taxon>
        <taxon>Bacteroidota</taxon>
        <taxon>Flavobacteriia</taxon>
        <taxon>Flavobacteriales</taxon>
        <taxon>Flavobacteriaceae</taxon>
        <taxon>Flavobacterium</taxon>
    </lineage>
</organism>
<keyword evidence="2" id="KW-1185">Reference proteome</keyword>
<accession>A0A255ZGG3</accession>
<dbReference type="AlphaFoldDB" id="A0A255ZGG3"/>
<dbReference type="SUPFAM" id="SSF53474">
    <property type="entry name" value="alpha/beta-Hydrolases"/>
    <property type="match status" value="1"/>
</dbReference>
<name>A0A255ZGG3_9FLAO</name>
<reference evidence="1 2" key="1">
    <citation type="submission" date="2017-07" db="EMBL/GenBank/DDBJ databases">
        <title>Flavobacterium cyanobacteriorum sp. nov., isolated from cyanobacterial aggregates in a eutrophic lake.</title>
        <authorList>
            <person name="Cai H."/>
        </authorList>
    </citation>
    <scope>NUCLEOTIDE SEQUENCE [LARGE SCALE GENOMIC DNA]</scope>
    <source>
        <strain evidence="1 2">TH167</strain>
    </source>
</reference>
<evidence type="ECO:0000313" key="1">
    <source>
        <dbReference type="EMBL" id="OYQ40588.1"/>
    </source>
</evidence>
<comment type="caution">
    <text evidence="1">The sequence shown here is derived from an EMBL/GenBank/DDBJ whole genome shotgun (WGS) entry which is preliminary data.</text>
</comment>
<sequence length="105" mass="11837">MSNGAGFGVSLLNSNPEIIGTYFCFSIFGGDISTNPWNEKTVYPNLYLRYGSAEPVFLKSEAEYLTAKYKESNSFIEVKEFTGGHYDSLWKTELSEVLSRVLKRS</sequence>
<dbReference type="EMBL" id="NOXX01000221">
    <property type="protein sequence ID" value="OYQ40588.1"/>
    <property type="molecule type" value="Genomic_DNA"/>
</dbReference>
<protein>
    <recommendedName>
        <fullName evidence="3">Esterase</fullName>
    </recommendedName>
</protein>
<dbReference type="RefSeq" id="WP_094487291.1">
    <property type="nucleotide sequence ID" value="NZ_NOXX01000221.1"/>
</dbReference>
<gene>
    <name evidence="1" type="ORF">CHX27_13505</name>
</gene>
<proteinExistence type="predicted"/>
<dbReference type="Gene3D" id="3.40.50.1820">
    <property type="entry name" value="alpha/beta hydrolase"/>
    <property type="match status" value="1"/>
</dbReference>
<evidence type="ECO:0008006" key="3">
    <source>
        <dbReference type="Google" id="ProtNLM"/>
    </source>
</evidence>
<evidence type="ECO:0000313" key="2">
    <source>
        <dbReference type="Proteomes" id="UP000216035"/>
    </source>
</evidence>